<dbReference type="GO" id="GO:0005654">
    <property type="term" value="C:nucleoplasm"/>
    <property type="evidence" value="ECO:0007669"/>
    <property type="project" value="TreeGrafter"/>
</dbReference>
<dbReference type="OrthoDB" id="6105210at2759"/>
<dbReference type="PANTHER" id="PTHR25462:SF296">
    <property type="entry name" value="MEIOTIC P26, ISOFORM F"/>
    <property type="match status" value="1"/>
</dbReference>
<gene>
    <name evidence="4" type="ORF">MEDL_61351</name>
</gene>
<accession>A0A8S3V673</accession>
<protein>
    <submittedName>
        <fullName evidence="4">PML</fullName>
    </submittedName>
</protein>
<dbReference type="InterPro" id="IPR000315">
    <property type="entry name" value="Znf_B-box"/>
</dbReference>
<keyword evidence="2" id="KW-0175">Coiled coil</keyword>
<evidence type="ECO:0000313" key="5">
    <source>
        <dbReference type="Proteomes" id="UP000683360"/>
    </source>
</evidence>
<keyword evidence="1" id="KW-0479">Metal-binding</keyword>
<sequence>MQVLPLHLSKTQEGKFFRRVPSISKHLIVVSYFPTSVSQLRNECILQLQYYLKKFCFSNIIIYTYESRVVDCFRLYEFNHSTTYFLVTNIFVERMSTDQKSCTICEYRHLTKPATDWCFECEQAFCSEYKVFHGFSRLSQNHATIPISDYVSLEASISSTTIICTTHNEICQMLCKTHDEILCLKCIDKHNAYVSKCITQIEEELKLHLQTINDDETNITVEIDTNRKKINDHLDKLEHDLRKNLSEKAAKSRNSIEETLTKLEDKQIEFTKTQKQMKDLEAYASDYQTYINLRQISSIIDSVESFLQSVVQDGNIEKETLILNFDDNMNTIDNIKQYGLINVQKKMCHVPLIRQKDKQAQLVGLGRPLVKGCEILTDGKIVFSNCGTETCAGVVIYDSNGKHLIDIRTKHDITCKDLACIANSTTIAISSGSKCINFVDINKQEVLKKRIAFKNDCYGVAYSDDLLLCSISGEGIHKICLDNSNPSTIVICDLRIGYVAVYNKMVYYTYPEKNAVTCCDMEGNCLWTFSYDTLLKKPRGISVDTRGLYTS</sequence>
<feature type="coiled-coil region" evidence="2">
    <location>
        <begin position="246"/>
        <end position="283"/>
    </location>
</feature>
<comment type="caution">
    <text evidence="4">The sequence shown here is derived from an EMBL/GenBank/DDBJ whole genome shotgun (WGS) entry which is preliminary data.</text>
</comment>
<proteinExistence type="predicted"/>
<dbReference type="GO" id="GO:0061630">
    <property type="term" value="F:ubiquitin protein ligase activity"/>
    <property type="evidence" value="ECO:0007669"/>
    <property type="project" value="TreeGrafter"/>
</dbReference>
<dbReference type="SUPFAM" id="SSF101898">
    <property type="entry name" value="NHL repeat"/>
    <property type="match status" value="1"/>
</dbReference>
<evidence type="ECO:0000256" key="2">
    <source>
        <dbReference type="SAM" id="Coils"/>
    </source>
</evidence>
<dbReference type="Gene3D" id="2.130.10.10">
    <property type="entry name" value="YVTN repeat-like/Quinoprotein amine dehydrogenase"/>
    <property type="match status" value="1"/>
</dbReference>
<organism evidence="4 5">
    <name type="scientific">Mytilus edulis</name>
    <name type="common">Blue mussel</name>
    <dbReference type="NCBI Taxonomy" id="6550"/>
    <lineage>
        <taxon>Eukaryota</taxon>
        <taxon>Metazoa</taxon>
        <taxon>Spiralia</taxon>
        <taxon>Lophotrochozoa</taxon>
        <taxon>Mollusca</taxon>
        <taxon>Bivalvia</taxon>
        <taxon>Autobranchia</taxon>
        <taxon>Pteriomorphia</taxon>
        <taxon>Mytilida</taxon>
        <taxon>Mytiloidea</taxon>
        <taxon>Mytilidae</taxon>
        <taxon>Mytilinae</taxon>
        <taxon>Mytilus</taxon>
    </lineage>
</organism>
<dbReference type="GO" id="GO:0008270">
    <property type="term" value="F:zinc ion binding"/>
    <property type="evidence" value="ECO:0007669"/>
    <property type="project" value="UniProtKB-KW"/>
</dbReference>
<dbReference type="Proteomes" id="UP000683360">
    <property type="component" value="Unassembled WGS sequence"/>
</dbReference>
<dbReference type="CDD" id="cd19757">
    <property type="entry name" value="Bbox1"/>
    <property type="match status" value="1"/>
</dbReference>
<evidence type="ECO:0000313" key="4">
    <source>
        <dbReference type="EMBL" id="CAG2249556.1"/>
    </source>
</evidence>
<keyword evidence="5" id="KW-1185">Reference proteome</keyword>
<name>A0A8S3V673_MYTED</name>
<dbReference type="PROSITE" id="PS50119">
    <property type="entry name" value="ZF_BBOX"/>
    <property type="match status" value="1"/>
</dbReference>
<evidence type="ECO:0000256" key="1">
    <source>
        <dbReference type="PROSITE-ProRule" id="PRU00024"/>
    </source>
</evidence>
<feature type="domain" description="B box-type" evidence="3">
    <location>
        <begin position="159"/>
        <end position="201"/>
    </location>
</feature>
<dbReference type="AlphaFoldDB" id="A0A8S3V673"/>
<dbReference type="PANTHER" id="PTHR25462">
    <property type="entry name" value="BONUS, ISOFORM C-RELATED"/>
    <property type="match status" value="1"/>
</dbReference>
<evidence type="ECO:0000259" key="3">
    <source>
        <dbReference type="PROSITE" id="PS50119"/>
    </source>
</evidence>
<dbReference type="InterPro" id="IPR047153">
    <property type="entry name" value="TRIM45/56/19-like"/>
</dbReference>
<keyword evidence="1" id="KW-0862">Zinc</keyword>
<reference evidence="4" key="1">
    <citation type="submission" date="2021-03" db="EMBL/GenBank/DDBJ databases">
        <authorList>
            <person name="Bekaert M."/>
        </authorList>
    </citation>
    <scope>NUCLEOTIDE SEQUENCE</scope>
</reference>
<dbReference type="EMBL" id="CAJPWZ010002975">
    <property type="protein sequence ID" value="CAG2249556.1"/>
    <property type="molecule type" value="Genomic_DNA"/>
</dbReference>
<dbReference type="Gene3D" id="3.30.160.60">
    <property type="entry name" value="Classic Zinc Finger"/>
    <property type="match status" value="1"/>
</dbReference>
<keyword evidence="1" id="KW-0863">Zinc-finger</keyword>
<dbReference type="InterPro" id="IPR015943">
    <property type="entry name" value="WD40/YVTN_repeat-like_dom_sf"/>
</dbReference>